<proteinExistence type="predicted"/>
<protein>
    <submittedName>
        <fullName evidence="1">Uncharacterized protein</fullName>
    </submittedName>
</protein>
<keyword evidence="2" id="KW-1185">Reference proteome</keyword>
<evidence type="ECO:0000313" key="2">
    <source>
        <dbReference type="Proteomes" id="UP001444661"/>
    </source>
</evidence>
<organism evidence="1 2">
    <name type="scientific">Apiospora rasikravindrae</name>
    <dbReference type="NCBI Taxonomy" id="990691"/>
    <lineage>
        <taxon>Eukaryota</taxon>
        <taxon>Fungi</taxon>
        <taxon>Dikarya</taxon>
        <taxon>Ascomycota</taxon>
        <taxon>Pezizomycotina</taxon>
        <taxon>Sordariomycetes</taxon>
        <taxon>Xylariomycetidae</taxon>
        <taxon>Amphisphaeriales</taxon>
        <taxon>Apiosporaceae</taxon>
        <taxon>Apiospora</taxon>
    </lineage>
</organism>
<accession>A0ABR1TFZ1</accession>
<gene>
    <name evidence="1" type="ORF">PG993_005563</name>
</gene>
<dbReference type="EMBL" id="JAQQWK010000003">
    <property type="protein sequence ID" value="KAK8045539.1"/>
    <property type="molecule type" value="Genomic_DNA"/>
</dbReference>
<sequence length="241" mass="26064">MQSSRGDHQSSHSKNSLVRPAFVRNYHPIARAPRQTSAGRCKCFFEPLFGVNPGRVSLIHNPDGDQDPDGALVVGAESVRGLVRDLAEHLLGLCSVAALEHVGGELQNDLHEVEALNLAFVPIKGVPGVVQRLQRVVAGRLGHVEQVQLVIECYQLSVGFQFLETVALLSLALRNDGGQYILGGQVLCRHACTEVPQLVVYLRWCQSCKAPLRRPGSAGNEDVVHPVLHCLALAPTPETGV</sequence>
<evidence type="ECO:0000313" key="1">
    <source>
        <dbReference type="EMBL" id="KAK8045539.1"/>
    </source>
</evidence>
<reference evidence="1 2" key="1">
    <citation type="submission" date="2023-01" db="EMBL/GenBank/DDBJ databases">
        <title>Analysis of 21 Apiospora genomes using comparative genomics revels a genus with tremendous synthesis potential of carbohydrate active enzymes and secondary metabolites.</title>
        <authorList>
            <person name="Sorensen T."/>
        </authorList>
    </citation>
    <scope>NUCLEOTIDE SEQUENCE [LARGE SCALE GENOMIC DNA]</scope>
    <source>
        <strain evidence="1 2">CBS 33761</strain>
    </source>
</reference>
<name>A0ABR1TFZ1_9PEZI</name>
<dbReference type="Proteomes" id="UP001444661">
    <property type="component" value="Unassembled WGS sequence"/>
</dbReference>
<comment type="caution">
    <text evidence="1">The sequence shown here is derived from an EMBL/GenBank/DDBJ whole genome shotgun (WGS) entry which is preliminary data.</text>
</comment>